<dbReference type="Gene3D" id="3.40.50.300">
    <property type="entry name" value="P-loop containing nucleotide triphosphate hydrolases"/>
    <property type="match status" value="1"/>
</dbReference>
<feature type="repeat" description="ANK" evidence="2">
    <location>
        <begin position="1245"/>
        <end position="1277"/>
    </location>
</feature>
<proteinExistence type="predicted"/>
<feature type="domain" description="Nephrocystin 3-like N-terminal" evidence="4">
    <location>
        <begin position="662"/>
        <end position="825"/>
    </location>
</feature>
<reference evidence="6" key="2">
    <citation type="submission" date="2020-04" db="EMBL/GenBank/DDBJ databases">
        <authorList>
            <consortium name="NCBI Genome Project"/>
        </authorList>
    </citation>
    <scope>NUCLEOTIDE SEQUENCE</scope>
    <source>
        <strain evidence="6">CBS 342.82</strain>
    </source>
</reference>
<organism evidence="6">
    <name type="scientific">Dissoconium aciculare CBS 342.82</name>
    <dbReference type="NCBI Taxonomy" id="1314786"/>
    <lineage>
        <taxon>Eukaryota</taxon>
        <taxon>Fungi</taxon>
        <taxon>Dikarya</taxon>
        <taxon>Ascomycota</taxon>
        <taxon>Pezizomycotina</taxon>
        <taxon>Dothideomycetes</taxon>
        <taxon>Dothideomycetidae</taxon>
        <taxon>Mycosphaerellales</taxon>
        <taxon>Dissoconiaceae</taxon>
        <taxon>Dissoconium</taxon>
    </lineage>
</organism>
<dbReference type="PROSITE" id="PS50088">
    <property type="entry name" value="ANK_REPEAT"/>
    <property type="match status" value="2"/>
</dbReference>
<keyword evidence="1" id="KW-0677">Repeat</keyword>
<dbReference type="SMART" id="SM00248">
    <property type="entry name" value="ANK"/>
    <property type="match status" value="5"/>
</dbReference>
<sequence length="1327" mass="149665">MATSDEIAPVTRSCQEAIKETFKHVLDNPELHDWLEVQAAGLNLWINALGVYARQELSIARRLSNNKLIATTVVQLLKAFRGNFSLLQDAILKRKPVAIAVQYDDGSSSDSSSSAASAAFEDIVDRQQSRIQDNLRHLTNIAMKLRREGTERAAARAAAYQPLGDDGEPLEDEFRCLIDKTLQRAFDTSQDARHGDAALVTPKSDPVDTNLGAPQYRLPEYLRQRLRTTMLDRWRRIAYQQHHSAGLAKVAEPPVVTLEEDIDVRDVLQIEADTTVTTVKTQAPIAEGEEQTSWSRAPKTTATETPADFVLPKESELLPKAPGTVASSLRAGRLSYPSKPKVRTDTEVFPCTFCGQLQSTELLKRRKWEKHVMQDLQPYICVFEDCSKPYQSYQTTEKWLQHFEDAHAQDGWLCDKCPGGTFDMFLTPGSYTKHLNEHHADGDLTAGEIAVLIDFGRQRIRPKLPYCVFCGFEPEEGYLTEDESQRRIIDHMDKQHMRVFALDSMPWDIPGAAEDSAYRITHQNKTDSNEARSMILGDEDLTLEYDQLDEEEKDKLANDPSLQRLLQSGSSNFEQIKSYTKMSFDNKSPAQRLLDKMQMWPSADNSDSEAVLSIAPAHRNIQEKNKDAESLARVRYDDVMDWISPPNQSSIHESSRAQCEPGTTNWILETDVYEAWKAGSIRHIWLYGGPGCGKTIMCSSIVEDIREYCKIVLNVGQAVFYFSFTDTSKQSMDSVIGSVAIQLGTKEPGLSILYDAYQSSGQTPPTSDLLAQVSQAVANSYDEVFFHVDGLDECSSSPDDEHYLLHDLERWLEGIPQIRLIITSRNVVRVRQFVQNISAVPLEMRNNQLNVDIQTYVSLRLKESPTLSRLSPSTKSMIQKTLVQKGGGMFRWVDLQLQELERSRSLDERQVLNSLAESTRTLDEVYERLLDDIPYPQRSAALELLGFISFAQSPLSFEELMEVLDMDIRSNMKALQPLGWRDILQSVSRLVIVRRDKDSDTEANSQTGPQDLYPVGSTVRLSHFSVYEFLKSERIATKWFHLDPVREHAHIAEACLAYLTYYSDFYRKGETRKLSFAFNFLDYASRNWYLHARLKENKVDISREVAFLTSEKYLHEWLALHEPDESRQSRFREYNREEVGTGLYYACACGLPDVARSLLEAGHDPNLQKGRCKVPLEIAALNNYIEVMTELLDHGANPDAPGSLCGSAINAASLRGNVEAAELLIGIGVDINSPSRSHHAVYQTSTARPLRFAASNGHIKVVRLLIDHGADVNGCDEDGHGTALEAAMQGRHYEVAEFLLKKGAVGSEETHNKMDMMRSDSSRRQTP</sequence>
<reference evidence="6" key="1">
    <citation type="submission" date="2020-01" db="EMBL/GenBank/DDBJ databases">
        <authorList>
            <consortium name="DOE Joint Genome Institute"/>
            <person name="Haridas S."/>
            <person name="Albert R."/>
            <person name="Binder M."/>
            <person name="Bloem J."/>
            <person name="Labutti K."/>
            <person name="Salamov A."/>
            <person name="Andreopoulos B."/>
            <person name="Baker S.E."/>
            <person name="Barry K."/>
            <person name="Bills G."/>
            <person name="Bluhm B.H."/>
            <person name="Cannon C."/>
            <person name="Castanera R."/>
            <person name="Culley D.E."/>
            <person name="Daum C."/>
            <person name="Ezra D."/>
            <person name="Gonzalez J.B."/>
            <person name="Henrissat B."/>
            <person name="Kuo A."/>
            <person name="Liang C."/>
            <person name="Lipzen A."/>
            <person name="Lutzoni F."/>
            <person name="Magnuson J."/>
            <person name="Mondo S."/>
            <person name="Nolan M."/>
            <person name="Ohm R."/>
            <person name="Pangilinan J."/>
            <person name="Park H.-J."/>
            <person name="Ramirez L."/>
            <person name="Alfaro M."/>
            <person name="Sun H."/>
            <person name="Tritt A."/>
            <person name="Yoshinaga Y."/>
            <person name="Zwiers L.-H."/>
            <person name="Turgeon B.G."/>
            <person name="Goodwin S.B."/>
            <person name="Spatafora J.W."/>
            <person name="Crous P.W."/>
            <person name="Grigoriev I.V."/>
        </authorList>
    </citation>
    <scope>NUCLEOTIDE SEQUENCE</scope>
    <source>
        <strain evidence="6">CBS 342.82</strain>
    </source>
</reference>
<feature type="compositionally biased region" description="Polar residues" evidence="3">
    <location>
        <begin position="291"/>
        <end position="304"/>
    </location>
</feature>
<feature type="region of interest" description="Disordered" evidence="3">
    <location>
        <begin position="280"/>
        <end position="304"/>
    </location>
</feature>
<dbReference type="Pfam" id="PF24883">
    <property type="entry name" value="NPHP3_N"/>
    <property type="match status" value="1"/>
</dbReference>
<protein>
    <recommendedName>
        <fullName evidence="4">Nephrocystin 3-like N-terminal domain-containing protein</fullName>
    </recommendedName>
</protein>
<reference evidence="6" key="3">
    <citation type="submission" date="2025-08" db="UniProtKB">
        <authorList>
            <consortium name="RefSeq"/>
        </authorList>
    </citation>
    <scope>IDENTIFICATION</scope>
    <source>
        <strain evidence="6">CBS 342.82</strain>
    </source>
</reference>
<name>A0A6J3LQQ1_9PEZI</name>
<feature type="repeat" description="ANK" evidence="2">
    <location>
        <begin position="1171"/>
        <end position="1203"/>
    </location>
</feature>
<keyword evidence="5" id="KW-1185">Reference proteome</keyword>
<evidence type="ECO:0000256" key="3">
    <source>
        <dbReference type="SAM" id="MobiDB-lite"/>
    </source>
</evidence>
<dbReference type="InterPro" id="IPR027417">
    <property type="entry name" value="P-loop_NTPase"/>
</dbReference>
<dbReference type="PANTHER" id="PTHR10039">
    <property type="entry name" value="AMELOGENIN"/>
    <property type="match status" value="1"/>
</dbReference>
<keyword evidence="2" id="KW-0040">ANK repeat</keyword>
<dbReference type="OrthoDB" id="1577640at2759"/>
<dbReference type="SUPFAM" id="SSF48403">
    <property type="entry name" value="Ankyrin repeat"/>
    <property type="match status" value="1"/>
</dbReference>
<dbReference type="InterPro" id="IPR002110">
    <property type="entry name" value="Ankyrin_rpt"/>
</dbReference>
<feature type="compositionally biased region" description="Basic and acidic residues" evidence="3">
    <location>
        <begin position="1308"/>
        <end position="1327"/>
    </location>
</feature>
<accession>A0A6J3LQQ1</accession>
<dbReference type="PANTHER" id="PTHR10039:SF16">
    <property type="entry name" value="GPI INOSITOL-DEACYLASE"/>
    <property type="match status" value="1"/>
</dbReference>
<dbReference type="InterPro" id="IPR036770">
    <property type="entry name" value="Ankyrin_rpt-contain_sf"/>
</dbReference>
<dbReference type="InterPro" id="IPR056884">
    <property type="entry name" value="NPHP3-like_N"/>
</dbReference>
<dbReference type="Pfam" id="PF12796">
    <property type="entry name" value="Ank_2"/>
    <property type="match status" value="1"/>
</dbReference>
<dbReference type="GeneID" id="54361331"/>
<gene>
    <name evidence="6" type="ORF">K489DRAFT_374507</name>
</gene>
<dbReference type="RefSeq" id="XP_033455206.1">
    <property type="nucleotide sequence ID" value="XM_033603531.1"/>
</dbReference>
<evidence type="ECO:0000313" key="5">
    <source>
        <dbReference type="Proteomes" id="UP000504637"/>
    </source>
</evidence>
<evidence type="ECO:0000313" key="6">
    <source>
        <dbReference type="RefSeq" id="XP_033455206.1"/>
    </source>
</evidence>
<dbReference type="Gene3D" id="1.25.40.20">
    <property type="entry name" value="Ankyrin repeat-containing domain"/>
    <property type="match status" value="1"/>
</dbReference>
<dbReference type="Proteomes" id="UP000504637">
    <property type="component" value="Unplaced"/>
</dbReference>
<evidence type="ECO:0000256" key="1">
    <source>
        <dbReference type="ARBA" id="ARBA00022737"/>
    </source>
</evidence>
<evidence type="ECO:0000259" key="4">
    <source>
        <dbReference type="Pfam" id="PF24883"/>
    </source>
</evidence>
<dbReference type="SUPFAM" id="SSF52540">
    <property type="entry name" value="P-loop containing nucleoside triphosphate hydrolases"/>
    <property type="match status" value="1"/>
</dbReference>
<evidence type="ECO:0000256" key="2">
    <source>
        <dbReference type="PROSITE-ProRule" id="PRU00023"/>
    </source>
</evidence>
<dbReference type="PROSITE" id="PS50297">
    <property type="entry name" value="ANK_REP_REGION"/>
    <property type="match status" value="1"/>
</dbReference>
<feature type="region of interest" description="Disordered" evidence="3">
    <location>
        <begin position="1307"/>
        <end position="1327"/>
    </location>
</feature>